<organism evidence="1 2">
    <name type="scientific">Nemania bipapillata</name>
    <dbReference type="NCBI Taxonomy" id="110536"/>
    <lineage>
        <taxon>Eukaryota</taxon>
        <taxon>Fungi</taxon>
        <taxon>Dikarya</taxon>
        <taxon>Ascomycota</taxon>
        <taxon>Pezizomycotina</taxon>
        <taxon>Sordariomycetes</taxon>
        <taxon>Xylariomycetidae</taxon>
        <taxon>Xylariales</taxon>
        <taxon>Xylariaceae</taxon>
        <taxon>Nemania</taxon>
    </lineage>
</organism>
<dbReference type="Proteomes" id="UP001153334">
    <property type="component" value="Unassembled WGS sequence"/>
</dbReference>
<comment type="caution">
    <text evidence="1">The sequence shown here is derived from an EMBL/GenBank/DDBJ whole genome shotgun (WGS) entry which is preliminary data.</text>
</comment>
<proteinExistence type="predicted"/>
<gene>
    <name evidence="1" type="ORF">ONZ43_g2131</name>
</gene>
<dbReference type="EMBL" id="JAPESX010000419">
    <property type="protein sequence ID" value="KAJ8121402.1"/>
    <property type="molecule type" value="Genomic_DNA"/>
</dbReference>
<keyword evidence="2" id="KW-1185">Reference proteome</keyword>
<reference evidence="1" key="1">
    <citation type="submission" date="2022-11" db="EMBL/GenBank/DDBJ databases">
        <title>Genome Sequence of Nemania bipapillata.</title>
        <authorList>
            <person name="Buettner E."/>
        </authorList>
    </citation>
    <scope>NUCLEOTIDE SEQUENCE</scope>
    <source>
        <strain evidence="1">CP14</strain>
    </source>
</reference>
<sequence>MTTWVLVDKTLPPNRRQIFCSCESFRKRCLVSYEWGKVEEGLVHGVASVFCPSKYRGRGYGTRHMNELAKVLHGWQSEYGKGIASVLYSGIGKEYYAKAGWLPSPKNGHFVFPCVEMEKSPLVKLVPESELEALCRRDEAMIRTAMAMPSTARKRMVILPDLDHMLWHIRKEDFAVNYIFGKKAEAKGAIAGNPGKQVWAVWVRRYYGHPDHPDEGGEDGGNVLYILRLVVEGDTTANRPHEGQLVPATNAYMEQAASLKAVLQTAQAEAAKWRLDQVKLWEPSPLVQSLLEQSDLGATQVERHEHSIASVLWFREDGDRKDEAPVWVNNEYYAWC</sequence>
<name>A0ACC2J1P1_9PEZI</name>
<evidence type="ECO:0000313" key="1">
    <source>
        <dbReference type="EMBL" id="KAJ8121402.1"/>
    </source>
</evidence>
<evidence type="ECO:0000313" key="2">
    <source>
        <dbReference type="Proteomes" id="UP001153334"/>
    </source>
</evidence>
<protein>
    <submittedName>
        <fullName evidence="1">Uncharacterized protein</fullName>
    </submittedName>
</protein>
<accession>A0ACC2J1P1</accession>